<dbReference type="OrthoDB" id="1259151at2759"/>
<protein>
    <submittedName>
        <fullName evidence="1">Uncharacterized protein</fullName>
    </submittedName>
</protein>
<dbReference type="STRING" id="86630.A0A367J1G2"/>
<evidence type="ECO:0000313" key="2">
    <source>
        <dbReference type="Proteomes" id="UP000252139"/>
    </source>
</evidence>
<organism evidence="1 2">
    <name type="scientific">Rhizopus azygosporus</name>
    <name type="common">Rhizopus microsporus var. azygosporus</name>
    <dbReference type="NCBI Taxonomy" id="86630"/>
    <lineage>
        <taxon>Eukaryota</taxon>
        <taxon>Fungi</taxon>
        <taxon>Fungi incertae sedis</taxon>
        <taxon>Mucoromycota</taxon>
        <taxon>Mucoromycotina</taxon>
        <taxon>Mucoromycetes</taxon>
        <taxon>Mucorales</taxon>
        <taxon>Mucorineae</taxon>
        <taxon>Rhizopodaceae</taxon>
        <taxon>Rhizopus</taxon>
    </lineage>
</organism>
<dbReference type="EMBL" id="PJQL01002561">
    <property type="protein sequence ID" value="RCH83766.1"/>
    <property type="molecule type" value="Genomic_DNA"/>
</dbReference>
<sequence length="90" mass="10282">MSINCVMLTQDGKAPIPLPQKNMLFTQPDAKLGLEFKTGCPENTEEHDKSSHDTVVLTNQRIVYLVKPTLNLQNLNVPILNFKQWRLEHP</sequence>
<comment type="caution">
    <text evidence="1">The sequence shown here is derived from an EMBL/GenBank/DDBJ whole genome shotgun (WGS) entry which is preliminary data.</text>
</comment>
<keyword evidence="2" id="KW-1185">Reference proteome</keyword>
<proteinExistence type="predicted"/>
<dbReference type="Proteomes" id="UP000252139">
    <property type="component" value="Unassembled WGS sequence"/>
</dbReference>
<reference evidence="1 2" key="1">
    <citation type="journal article" date="2018" name="G3 (Bethesda)">
        <title>Phylogenetic and Phylogenomic Definition of Rhizopus Species.</title>
        <authorList>
            <person name="Gryganskyi A.P."/>
            <person name="Golan J."/>
            <person name="Dolatabadi S."/>
            <person name="Mondo S."/>
            <person name="Robb S."/>
            <person name="Idnurm A."/>
            <person name="Muszewska A."/>
            <person name="Steczkiewicz K."/>
            <person name="Masonjones S."/>
            <person name="Liao H.L."/>
            <person name="Gajdeczka M.T."/>
            <person name="Anike F."/>
            <person name="Vuek A."/>
            <person name="Anishchenko I.M."/>
            <person name="Voigt K."/>
            <person name="de Hoog G.S."/>
            <person name="Smith M.E."/>
            <person name="Heitman J."/>
            <person name="Vilgalys R."/>
            <person name="Stajich J.E."/>
        </authorList>
    </citation>
    <scope>NUCLEOTIDE SEQUENCE [LARGE SCALE GENOMIC DNA]</scope>
    <source>
        <strain evidence="1 2">CBS 357.93</strain>
    </source>
</reference>
<dbReference type="AlphaFoldDB" id="A0A367J1G2"/>
<name>A0A367J1G2_RHIAZ</name>
<gene>
    <name evidence="1" type="ORF">CU097_004933</name>
</gene>
<accession>A0A367J1G2</accession>
<evidence type="ECO:0000313" key="1">
    <source>
        <dbReference type="EMBL" id="RCH83766.1"/>
    </source>
</evidence>